<reference evidence="2" key="1">
    <citation type="submission" date="2020-04" db="EMBL/GenBank/DDBJ databases">
        <title>Hybrid Assembly of Korean Phytophthora infestans isolates.</title>
        <authorList>
            <person name="Prokchorchik M."/>
            <person name="Lee Y."/>
            <person name="Seo J."/>
            <person name="Cho J.-H."/>
            <person name="Park Y.-E."/>
            <person name="Jang D.-C."/>
            <person name="Im J.-S."/>
            <person name="Choi J.-G."/>
            <person name="Park H.-J."/>
            <person name="Lee G.-B."/>
            <person name="Lee Y.-G."/>
            <person name="Hong S.-Y."/>
            <person name="Cho K."/>
            <person name="Sohn K.H."/>
        </authorList>
    </citation>
    <scope>NUCLEOTIDE SEQUENCE</scope>
    <source>
        <strain evidence="2">KR_1_A1</strain>
        <strain evidence="3">KR_2_A2</strain>
    </source>
</reference>
<gene>
    <name evidence="2" type="ORF">GN244_ATG11935</name>
    <name evidence="3" type="ORF">GN958_ATG03195</name>
</gene>
<dbReference type="InterPro" id="IPR007021">
    <property type="entry name" value="DUF659"/>
</dbReference>
<keyword evidence="4" id="KW-1185">Reference proteome</keyword>
<sequence length="121" mass="13291">MANTHRKKLINVVAVAPNMDPMYLKTTATGVESQAAGFMTRLFGNDIDVLENNLGPDKVAAIITGSAAITDKAWRILKKKSRGVLCNGCAAITLNLLLQDVPKLEVVKQKVSRPRRYRRIS</sequence>
<evidence type="ECO:0000313" key="2">
    <source>
        <dbReference type="EMBL" id="KAF4036027.1"/>
    </source>
</evidence>
<dbReference type="Pfam" id="PF04937">
    <property type="entry name" value="DUF659"/>
    <property type="match status" value="1"/>
</dbReference>
<proteinExistence type="predicted"/>
<dbReference type="EMBL" id="JAACNO010000425">
    <property type="protein sequence ID" value="KAF4147622.1"/>
    <property type="molecule type" value="Genomic_DNA"/>
</dbReference>
<evidence type="ECO:0000313" key="3">
    <source>
        <dbReference type="EMBL" id="KAF4147622.1"/>
    </source>
</evidence>
<evidence type="ECO:0000259" key="1">
    <source>
        <dbReference type="Pfam" id="PF04937"/>
    </source>
</evidence>
<accession>A0A833RZA9</accession>
<dbReference type="AlphaFoldDB" id="A0A833RZA9"/>
<dbReference type="Proteomes" id="UP000704712">
    <property type="component" value="Unassembled WGS sequence"/>
</dbReference>
<feature type="domain" description="DUF659" evidence="1">
    <location>
        <begin position="3"/>
        <end position="111"/>
    </location>
</feature>
<organism evidence="2 4">
    <name type="scientific">Phytophthora infestans</name>
    <name type="common">Potato late blight agent</name>
    <name type="synonym">Botrytis infestans</name>
    <dbReference type="NCBI Taxonomy" id="4787"/>
    <lineage>
        <taxon>Eukaryota</taxon>
        <taxon>Sar</taxon>
        <taxon>Stramenopiles</taxon>
        <taxon>Oomycota</taxon>
        <taxon>Peronosporomycetes</taxon>
        <taxon>Peronosporales</taxon>
        <taxon>Peronosporaceae</taxon>
        <taxon>Phytophthora</taxon>
    </lineage>
</organism>
<evidence type="ECO:0000313" key="4">
    <source>
        <dbReference type="Proteomes" id="UP000602510"/>
    </source>
</evidence>
<dbReference type="Proteomes" id="UP000602510">
    <property type="component" value="Unassembled WGS sequence"/>
</dbReference>
<comment type="caution">
    <text evidence="2">The sequence shown here is derived from an EMBL/GenBank/DDBJ whole genome shotgun (WGS) entry which is preliminary data.</text>
</comment>
<name>A0A833RZA9_PHYIN</name>
<protein>
    <recommendedName>
        <fullName evidence="1">DUF659 domain-containing protein</fullName>
    </recommendedName>
</protein>
<dbReference type="EMBL" id="WSZM01000284">
    <property type="protein sequence ID" value="KAF4036027.1"/>
    <property type="molecule type" value="Genomic_DNA"/>
</dbReference>